<proteinExistence type="predicted"/>
<gene>
    <name evidence="2" type="ORF">PSTG_03274</name>
</gene>
<keyword evidence="3" id="KW-1185">Reference proteome</keyword>
<comment type="caution">
    <text evidence="2">The sequence shown here is derived from an EMBL/GenBank/DDBJ whole genome shotgun (WGS) entry which is preliminary data.</text>
</comment>
<protein>
    <submittedName>
        <fullName evidence="2">Uncharacterized protein</fullName>
    </submittedName>
</protein>
<dbReference type="AlphaFoldDB" id="A0A0L0VWV7"/>
<dbReference type="EMBL" id="AJIL01000016">
    <property type="protein sequence ID" value="KNF03753.1"/>
    <property type="molecule type" value="Genomic_DNA"/>
</dbReference>
<reference evidence="3" key="1">
    <citation type="submission" date="2014-03" db="EMBL/GenBank/DDBJ databases">
        <title>The Genome Sequence of Puccinia striiformis f. sp. tritici PST-78.</title>
        <authorList>
            <consortium name="The Broad Institute Genome Sequencing Platform"/>
            <person name="Cuomo C."/>
            <person name="Hulbert S."/>
            <person name="Chen X."/>
            <person name="Walker B."/>
            <person name="Young S.K."/>
            <person name="Zeng Q."/>
            <person name="Gargeya S."/>
            <person name="Fitzgerald M."/>
            <person name="Haas B."/>
            <person name="Abouelleil A."/>
            <person name="Alvarado L."/>
            <person name="Arachchi H.M."/>
            <person name="Berlin A.M."/>
            <person name="Chapman S.B."/>
            <person name="Goldberg J."/>
            <person name="Griggs A."/>
            <person name="Gujja S."/>
            <person name="Hansen M."/>
            <person name="Howarth C."/>
            <person name="Imamovic A."/>
            <person name="Larimer J."/>
            <person name="McCowan C."/>
            <person name="Montmayeur A."/>
            <person name="Murphy C."/>
            <person name="Neiman D."/>
            <person name="Pearson M."/>
            <person name="Priest M."/>
            <person name="Roberts A."/>
            <person name="Saif S."/>
            <person name="Shea T."/>
            <person name="Sisk P."/>
            <person name="Sykes S."/>
            <person name="Wortman J."/>
            <person name="Nusbaum C."/>
            <person name="Birren B."/>
        </authorList>
    </citation>
    <scope>NUCLEOTIDE SEQUENCE [LARGE SCALE GENOMIC DNA]</scope>
    <source>
        <strain evidence="3">race PST-78</strain>
    </source>
</reference>
<accession>A0A0L0VWV7</accession>
<dbReference type="Proteomes" id="UP000054564">
    <property type="component" value="Unassembled WGS sequence"/>
</dbReference>
<evidence type="ECO:0000313" key="2">
    <source>
        <dbReference type="EMBL" id="KNF03753.1"/>
    </source>
</evidence>
<feature type="region of interest" description="Disordered" evidence="1">
    <location>
        <begin position="38"/>
        <end position="100"/>
    </location>
</feature>
<evidence type="ECO:0000256" key="1">
    <source>
        <dbReference type="SAM" id="MobiDB-lite"/>
    </source>
</evidence>
<sequence length="205" mass="22746">MALEHLEEMASRPRWLWSFSRPSGWLPDGLELIQAIGKPSRRPGAHPGHREAIPTAWSSSRPSGSHPDGPELIQAIPTAWSSSRPSRRPGAHPGHPEAIPTARRGHMQKMLRALWKNRKKKIFFFVEYSNIRQIGIRGSPKTRRIPPCYALAVGVRPRTPLRRGVCDVAYLSGCATVGDVCTGVHTPLVVTDHEVDGWLKPAIDL</sequence>
<organism evidence="2 3">
    <name type="scientific">Puccinia striiformis f. sp. tritici PST-78</name>
    <dbReference type="NCBI Taxonomy" id="1165861"/>
    <lineage>
        <taxon>Eukaryota</taxon>
        <taxon>Fungi</taxon>
        <taxon>Dikarya</taxon>
        <taxon>Basidiomycota</taxon>
        <taxon>Pucciniomycotina</taxon>
        <taxon>Pucciniomycetes</taxon>
        <taxon>Pucciniales</taxon>
        <taxon>Pucciniaceae</taxon>
        <taxon>Puccinia</taxon>
    </lineage>
</organism>
<evidence type="ECO:0000313" key="3">
    <source>
        <dbReference type="Proteomes" id="UP000054564"/>
    </source>
</evidence>
<name>A0A0L0VWV7_9BASI</name>